<feature type="transmembrane region" description="Helical" evidence="1">
    <location>
        <begin position="27"/>
        <end position="49"/>
    </location>
</feature>
<proteinExistence type="predicted"/>
<keyword evidence="1" id="KW-0472">Membrane</keyword>
<feature type="transmembrane region" description="Helical" evidence="1">
    <location>
        <begin position="105"/>
        <end position="126"/>
    </location>
</feature>
<accession>A0A367XFN2</accession>
<name>A0A367XFN2_9PROT</name>
<evidence type="ECO:0000313" key="2">
    <source>
        <dbReference type="EMBL" id="RCK51910.1"/>
    </source>
</evidence>
<dbReference type="RefSeq" id="WP_062958808.1">
    <property type="nucleotide sequence ID" value="NZ_JPWJ01000002.1"/>
</dbReference>
<comment type="caution">
    <text evidence="2">The sequence shown here is derived from an EMBL/GenBank/DDBJ whole genome shotgun (WGS) entry which is preliminary data.</text>
</comment>
<protein>
    <recommendedName>
        <fullName evidence="4">DUF4328 domain-containing protein</fullName>
    </recommendedName>
</protein>
<dbReference type="EMBL" id="JPWJ01000002">
    <property type="protein sequence ID" value="RCK51910.1"/>
    <property type="molecule type" value="Genomic_DNA"/>
</dbReference>
<evidence type="ECO:0000256" key="1">
    <source>
        <dbReference type="SAM" id="Phobius"/>
    </source>
</evidence>
<keyword evidence="1" id="KW-0812">Transmembrane</keyword>
<evidence type="ECO:0000313" key="3">
    <source>
        <dbReference type="Proteomes" id="UP000252266"/>
    </source>
</evidence>
<feature type="transmembrane region" description="Helical" evidence="1">
    <location>
        <begin position="73"/>
        <end position="93"/>
    </location>
</feature>
<dbReference type="Proteomes" id="UP000252266">
    <property type="component" value="Unassembled WGS sequence"/>
</dbReference>
<gene>
    <name evidence="2" type="ORF">TH44_05695</name>
</gene>
<dbReference type="AlphaFoldDB" id="A0A367XFN2"/>
<sequence length="134" mass="14961">MTVVSVVRPEYLSDSNEFLRNFVNHEFLNILGVILAITLASVANIHLAFNRIEERYKTKNALTKSRHNLKKSAYWLIGLFVAGAVVVFIKPVACSSPVSIALFNSAALIILIWHILILVALTELVFRIEPSSPE</sequence>
<organism evidence="2 3">
    <name type="scientific">Thalassospira xiamenensis</name>
    <dbReference type="NCBI Taxonomy" id="220697"/>
    <lineage>
        <taxon>Bacteria</taxon>
        <taxon>Pseudomonadati</taxon>
        <taxon>Pseudomonadota</taxon>
        <taxon>Alphaproteobacteria</taxon>
        <taxon>Rhodospirillales</taxon>
        <taxon>Thalassospiraceae</taxon>
        <taxon>Thalassospira</taxon>
    </lineage>
</organism>
<evidence type="ECO:0008006" key="4">
    <source>
        <dbReference type="Google" id="ProtNLM"/>
    </source>
</evidence>
<reference evidence="2 3" key="1">
    <citation type="submission" date="2014-07" db="EMBL/GenBank/DDBJ databases">
        <title>Draft genome sequence of Thalassospira xiamenensis IB13.</title>
        <authorList>
            <person name="Lai Q."/>
            <person name="Shao Z."/>
        </authorList>
    </citation>
    <scope>NUCLEOTIDE SEQUENCE [LARGE SCALE GENOMIC DNA]</scope>
    <source>
        <strain evidence="2 3">IB13</strain>
    </source>
</reference>
<keyword evidence="1" id="KW-1133">Transmembrane helix</keyword>